<gene>
    <name evidence="2" type="ORF">ACFSCZ_19235</name>
</gene>
<name>A0ABW4KMT5_9BACI</name>
<keyword evidence="1" id="KW-1133">Transmembrane helix</keyword>
<proteinExistence type="predicted"/>
<dbReference type="RefSeq" id="WP_380776614.1">
    <property type="nucleotide sequence ID" value="NZ_JBHUEO010000121.1"/>
</dbReference>
<evidence type="ECO:0000313" key="2">
    <source>
        <dbReference type="EMBL" id="MFD1708813.1"/>
    </source>
</evidence>
<feature type="transmembrane region" description="Helical" evidence="1">
    <location>
        <begin position="47"/>
        <end position="65"/>
    </location>
</feature>
<dbReference type="Pfam" id="PF19700">
    <property type="entry name" value="DUF6198"/>
    <property type="match status" value="1"/>
</dbReference>
<feature type="transmembrane region" description="Helical" evidence="1">
    <location>
        <begin position="161"/>
        <end position="186"/>
    </location>
</feature>
<dbReference type="Proteomes" id="UP001597301">
    <property type="component" value="Unassembled WGS sequence"/>
</dbReference>
<keyword evidence="1" id="KW-0812">Transmembrane</keyword>
<dbReference type="PANTHER" id="PTHR40078">
    <property type="entry name" value="INTEGRAL MEMBRANE PROTEIN-RELATED"/>
    <property type="match status" value="1"/>
</dbReference>
<feature type="transmembrane region" description="Helical" evidence="1">
    <location>
        <begin position="7"/>
        <end position="27"/>
    </location>
</feature>
<evidence type="ECO:0000256" key="1">
    <source>
        <dbReference type="SAM" id="Phobius"/>
    </source>
</evidence>
<comment type="caution">
    <text evidence="2">The sequence shown here is derived from an EMBL/GenBank/DDBJ whole genome shotgun (WGS) entry which is preliminary data.</text>
</comment>
<accession>A0ABW4KMT5</accession>
<protein>
    <submittedName>
        <fullName evidence="2">YitT family protein</fullName>
    </submittedName>
</protein>
<dbReference type="PANTHER" id="PTHR40078:SF1">
    <property type="entry name" value="INTEGRAL MEMBRANE PROTEIN"/>
    <property type="match status" value="1"/>
</dbReference>
<dbReference type="EMBL" id="JBHUEO010000121">
    <property type="protein sequence ID" value="MFD1708813.1"/>
    <property type="molecule type" value="Genomic_DNA"/>
</dbReference>
<sequence>MGKRLAMYIGGLAVTAFGIALIILSLLGAGPWDAVAVGLTRHLGLTIGMWSIISQLFFTWLTWILEKTRFKIESLIPIMIRSCFLDFWFYFVLKDADSSYSWESQLLCFCAGLLLGGIGIGIYMEAQLPKTPIDGLMVAISNRFGWTYSRSRMSIEGTGAMLGYLLGGPVGLGTLLTALCLGRIIYIVNRLVKKVFYGQTDSLEI</sequence>
<reference evidence="3" key="1">
    <citation type="journal article" date="2019" name="Int. J. Syst. Evol. Microbiol.">
        <title>The Global Catalogue of Microorganisms (GCM) 10K type strain sequencing project: providing services to taxonomists for standard genome sequencing and annotation.</title>
        <authorList>
            <consortium name="The Broad Institute Genomics Platform"/>
            <consortium name="The Broad Institute Genome Sequencing Center for Infectious Disease"/>
            <person name="Wu L."/>
            <person name="Ma J."/>
        </authorList>
    </citation>
    <scope>NUCLEOTIDE SEQUENCE [LARGE SCALE GENOMIC DNA]</scope>
    <source>
        <strain evidence="3">CGMCC 1.12295</strain>
    </source>
</reference>
<dbReference type="InterPro" id="IPR038750">
    <property type="entry name" value="YczE/YyaS-like"/>
</dbReference>
<keyword evidence="1" id="KW-0472">Membrane</keyword>
<evidence type="ECO:0000313" key="3">
    <source>
        <dbReference type="Proteomes" id="UP001597301"/>
    </source>
</evidence>
<keyword evidence="3" id="KW-1185">Reference proteome</keyword>
<organism evidence="2 3">
    <name type="scientific">Siminovitchia sediminis</name>
    <dbReference type="NCBI Taxonomy" id="1274353"/>
    <lineage>
        <taxon>Bacteria</taxon>
        <taxon>Bacillati</taxon>
        <taxon>Bacillota</taxon>
        <taxon>Bacilli</taxon>
        <taxon>Bacillales</taxon>
        <taxon>Bacillaceae</taxon>
        <taxon>Siminovitchia</taxon>
    </lineage>
</organism>
<feature type="transmembrane region" description="Helical" evidence="1">
    <location>
        <begin position="104"/>
        <end position="124"/>
    </location>
</feature>